<comment type="caution">
    <text evidence="1">The sequence shown here is derived from an EMBL/GenBank/DDBJ whole genome shotgun (WGS) entry which is preliminary data.</text>
</comment>
<evidence type="ECO:0000313" key="2">
    <source>
        <dbReference type="Proteomes" id="UP000011778"/>
    </source>
</evidence>
<accession>M3H3X9</accession>
<protein>
    <submittedName>
        <fullName evidence="1">Uncharacterized protein</fullName>
    </submittedName>
</protein>
<name>M3H3X9_LEPIT</name>
<sequence length="47" mass="5630">MRSNSTKCSLYKSDLLKPKKLSEYFSKDRHSGGFFPSKEYFRELEYT</sequence>
<dbReference type="AlphaFoldDB" id="M3H3X9"/>
<dbReference type="EMBL" id="AFMD02000568">
    <property type="protein sequence ID" value="EMG19054.1"/>
    <property type="molecule type" value="Genomic_DNA"/>
</dbReference>
<proteinExistence type="predicted"/>
<reference evidence="1 2" key="1">
    <citation type="submission" date="2013-02" db="EMBL/GenBank/DDBJ databases">
        <authorList>
            <person name="Harkins D.M."/>
            <person name="Durkin A.S."/>
            <person name="Brinkac L.M."/>
            <person name="Haft D.H."/>
            <person name="Selengut J.D."/>
            <person name="Sanka R."/>
            <person name="DePew J."/>
            <person name="Purushe J."/>
            <person name="Tulsiani S.M."/>
            <person name="Graham G.C."/>
            <person name="Burns M.-A."/>
            <person name="Dohnt M.F."/>
            <person name="Smythe L.D."/>
            <person name="McKay D.B."/>
            <person name="Craig S.B."/>
            <person name="Vinetz J.M."/>
            <person name="Sutton G.G."/>
            <person name="Nierman W.C."/>
            <person name="Fouts D.E."/>
        </authorList>
    </citation>
    <scope>NUCLEOTIDE SEQUENCE [LARGE SCALE GENOMIC DNA]</scope>
    <source>
        <strain evidence="1 2">LT2050</strain>
    </source>
</reference>
<dbReference type="Proteomes" id="UP000011778">
    <property type="component" value="Unassembled WGS sequence"/>
</dbReference>
<evidence type="ECO:0000313" key="1">
    <source>
        <dbReference type="EMBL" id="EMG19054.1"/>
    </source>
</evidence>
<organism evidence="1 2">
    <name type="scientific">Leptospira interrogans serovar Copenhageni str. LT2050</name>
    <dbReference type="NCBI Taxonomy" id="1001598"/>
    <lineage>
        <taxon>Bacteria</taxon>
        <taxon>Pseudomonadati</taxon>
        <taxon>Spirochaetota</taxon>
        <taxon>Spirochaetia</taxon>
        <taxon>Leptospirales</taxon>
        <taxon>Leptospiraceae</taxon>
        <taxon>Leptospira</taxon>
    </lineage>
</organism>
<gene>
    <name evidence="1" type="ORF">LEP1GSC150_0064</name>
</gene>